<reference evidence="1 2" key="1">
    <citation type="journal article" date="2022" name="Genome Biol. Evol.">
        <title>The Spruce Budworm Genome: Reconstructing the Evolutionary History of Antifreeze Proteins.</title>
        <authorList>
            <person name="Beliveau C."/>
            <person name="Gagne P."/>
            <person name="Picq S."/>
            <person name="Vernygora O."/>
            <person name="Keeling C.I."/>
            <person name="Pinkney K."/>
            <person name="Doucet D."/>
            <person name="Wen F."/>
            <person name="Johnston J.S."/>
            <person name="Maaroufi H."/>
            <person name="Boyle B."/>
            <person name="Laroche J."/>
            <person name="Dewar K."/>
            <person name="Juretic N."/>
            <person name="Blackburn G."/>
            <person name="Nisole A."/>
            <person name="Brunet B."/>
            <person name="Brandao M."/>
            <person name="Lumley L."/>
            <person name="Duan J."/>
            <person name="Quan G."/>
            <person name="Lucarotti C.J."/>
            <person name="Roe A.D."/>
            <person name="Sperling F.A.H."/>
            <person name="Levesque R.C."/>
            <person name="Cusson M."/>
        </authorList>
    </citation>
    <scope>NUCLEOTIDE SEQUENCE [LARGE SCALE GENOMIC DNA]</scope>
    <source>
        <strain evidence="1">Glfc:IPQL:Cfum</strain>
    </source>
</reference>
<dbReference type="EMBL" id="CM046120">
    <property type="protein sequence ID" value="KAI8437337.1"/>
    <property type="molecule type" value="Genomic_DNA"/>
</dbReference>
<keyword evidence="2" id="KW-1185">Reference proteome</keyword>
<name>A0ACC0KM77_CHOFU</name>
<protein>
    <submittedName>
        <fullName evidence="1">Uncharacterized protein</fullName>
    </submittedName>
</protein>
<gene>
    <name evidence="1" type="ORF">MSG28_011682</name>
</gene>
<dbReference type="Proteomes" id="UP001064048">
    <property type="component" value="Chromosome 20"/>
</dbReference>
<proteinExistence type="predicted"/>
<evidence type="ECO:0000313" key="2">
    <source>
        <dbReference type="Proteomes" id="UP001064048"/>
    </source>
</evidence>
<sequence>MNPAWRQTVLPADNRCRLADLEEGRIGSLRVHQSGRKWRSYLLIPYLLSSLFNAFC</sequence>
<comment type="caution">
    <text evidence="1">The sequence shown here is derived from an EMBL/GenBank/DDBJ whole genome shotgun (WGS) entry which is preliminary data.</text>
</comment>
<organism evidence="1 2">
    <name type="scientific">Choristoneura fumiferana</name>
    <name type="common">Spruce budworm moth</name>
    <name type="synonym">Archips fumiferana</name>
    <dbReference type="NCBI Taxonomy" id="7141"/>
    <lineage>
        <taxon>Eukaryota</taxon>
        <taxon>Metazoa</taxon>
        <taxon>Ecdysozoa</taxon>
        <taxon>Arthropoda</taxon>
        <taxon>Hexapoda</taxon>
        <taxon>Insecta</taxon>
        <taxon>Pterygota</taxon>
        <taxon>Neoptera</taxon>
        <taxon>Endopterygota</taxon>
        <taxon>Lepidoptera</taxon>
        <taxon>Glossata</taxon>
        <taxon>Ditrysia</taxon>
        <taxon>Tortricoidea</taxon>
        <taxon>Tortricidae</taxon>
        <taxon>Tortricinae</taxon>
        <taxon>Choristoneura</taxon>
    </lineage>
</organism>
<evidence type="ECO:0000313" key="1">
    <source>
        <dbReference type="EMBL" id="KAI8437337.1"/>
    </source>
</evidence>
<accession>A0ACC0KM77</accession>